<keyword evidence="3" id="KW-1185">Reference proteome</keyword>
<feature type="region of interest" description="Disordered" evidence="1">
    <location>
        <begin position="1"/>
        <end position="68"/>
    </location>
</feature>
<dbReference type="EMBL" id="VSRR010008897">
    <property type="protein sequence ID" value="MPC49474.1"/>
    <property type="molecule type" value="Genomic_DNA"/>
</dbReference>
<dbReference type="AlphaFoldDB" id="A0A5B7FZ41"/>
<gene>
    <name evidence="2" type="ORF">E2C01_043276</name>
</gene>
<feature type="compositionally biased region" description="Pro residues" evidence="1">
    <location>
        <begin position="57"/>
        <end position="68"/>
    </location>
</feature>
<evidence type="ECO:0000256" key="1">
    <source>
        <dbReference type="SAM" id="MobiDB-lite"/>
    </source>
</evidence>
<dbReference type="Proteomes" id="UP000324222">
    <property type="component" value="Unassembled WGS sequence"/>
</dbReference>
<evidence type="ECO:0000313" key="3">
    <source>
        <dbReference type="Proteomes" id="UP000324222"/>
    </source>
</evidence>
<comment type="caution">
    <text evidence="2">The sequence shown here is derived from an EMBL/GenBank/DDBJ whole genome shotgun (WGS) entry which is preliminary data.</text>
</comment>
<reference evidence="2 3" key="1">
    <citation type="submission" date="2019-05" db="EMBL/GenBank/DDBJ databases">
        <title>Another draft genome of Portunus trituberculatus and its Hox gene families provides insights of decapod evolution.</title>
        <authorList>
            <person name="Jeong J.-H."/>
            <person name="Song I."/>
            <person name="Kim S."/>
            <person name="Choi T."/>
            <person name="Kim D."/>
            <person name="Ryu S."/>
            <person name="Kim W."/>
        </authorList>
    </citation>
    <scope>NUCLEOTIDE SEQUENCE [LARGE SCALE GENOMIC DNA]</scope>
    <source>
        <tissue evidence="2">Muscle</tissue>
    </source>
</reference>
<feature type="compositionally biased region" description="Basic and acidic residues" evidence="1">
    <location>
        <begin position="1"/>
        <end position="26"/>
    </location>
</feature>
<name>A0A5B7FZ41_PORTR</name>
<organism evidence="2 3">
    <name type="scientific">Portunus trituberculatus</name>
    <name type="common">Swimming crab</name>
    <name type="synonym">Neptunus trituberculatus</name>
    <dbReference type="NCBI Taxonomy" id="210409"/>
    <lineage>
        <taxon>Eukaryota</taxon>
        <taxon>Metazoa</taxon>
        <taxon>Ecdysozoa</taxon>
        <taxon>Arthropoda</taxon>
        <taxon>Crustacea</taxon>
        <taxon>Multicrustacea</taxon>
        <taxon>Malacostraca</taxon>
        <taxon>Eumalacostraca</taxon>
        <taxon>Eucarida</taxon>
        <taxon>Decapoda</taxon>
        <taxon>Pleocyemata</taxon>
        <taxon>Brachyura</taxon>
        <taxon>Eubrachyura</taxon>
        <taxon>Portunoidea</taxon>
        <taxon>Portunidae</taxon>
        <taxon>Portuninae</taxon>
        <taxon>Portunus</taxon>
    </lineage>
</organism>
<protein>
    <submittedName>
        <fullName evidence="2">Uncharacterized protein</fullName>
    </submittedName>
</protein>
<feature type="compositionally biased region" description="Polar residues" evidence="1">
    <location>
        <begin position="29"/>
        <end position="38"/>
    </location>
</feature>
<proteinExistence type="predicted"/>
<accession>A0A5B7FZ41</accession>
<evidence type="ECO:0000313" key="2">
    <source>
        <dbReference type="EMBL" id="MPC49474.1"/>
    </source>
</evidence>
<sequence>MQRRREEQFREHEQSRGRRDKRRAERPWQSGSGLQVTSVLEDKVTSRWDVSSARVRPPVPPPSLPSSG</sequence>